<dbReference type="OrthoDB" id="298024at2759"/>
<dbReference type="PANTHER" id="PTHR31598:SF1">
    <property type="entry name" value="DYNEIN REGULATORY COMPLEX PROTEIN 10"/>
    <property type="match status" value="1"/>
</dbReference>
<evidence type="ECO:0000256" key="9">
    <source>
        <dbReference type="ARBA" id="ARBA00023273"/>
    </source>
</evidence>
<evidence type="ECO:0000256" key="8">
    <source>
        <dbReference type="ARBA" id="ARBA00023212"/>
    </source>
</evidence>
<evidence type="ECO:0000256" key="7">
    <source>
        <dbReference type="ARBA" id="ARBA00023069"/>
    </source>
</evidence>
<organism evidence="11 12">
    <name type="scientific">Paramecium sonneborni</name>
    <dbReference type="NCBI Taxonomy" id="65129"/>
    <lineage>
        <taxon>Eukaryota</taxon>
        <taxon>Sar</taxon>
        <taxon>Alveolata</taxon>
        <taxon>Ciliophora</taxon>
        <taxon>Intramacronucleata</taxon>
        <taxon>Oligohymenophorea</taxon>
        <taxon>Peniculida</taxon>
        <taxon>Parameciidae</taxon>
        <taxon>Paramecium</taxon>
    </lineage>
</organism>
<reference evidence="11" key="1">
    <citation type="submission" date="2021-01" db="EMBL/GenBank/DDBJ databases">
        <authorList>
            <consortium name="Genoscope - CEA"/>
            <person name="William W."/>
        </authorList>
    </citation>
    <scope>NUCLEOTIDE SEQUENCE</scope>
</reference>
<name>A0A8S1N777_9CILI</name>
<keyword evidence="5" id="KW-0963">Cytoplasm</keyword>
<evidence type="ECO:0000313" key="11">
    <source>
        <dbReference type="EMBL" id="CAD8087852.1"/>
    </source>
</evidence>
<gene>
    <name evidence="11" type="ORF">PSON_ATCC_30995.1.T0520037</name>
</gene>
<sequence length="421" mass="50047">MKGIQNQLGKPTENVLSENKAKLQHKSFHGEHEQILFNLTSSITGKFIIVEAQRSVKVLDQLIQDIEFCLYLDAEFIARFQVGKYSKDQKLQITEETIKLLQLQAELEQKFKVYANFNIMITQGEEFDESKKQESEKLEHLLQENFKNLLRRMQRCPKDFEILKGIKRNLNIELSEYLYGIKCLKILFLKELSITQAEKNIQIQQFQNIKSKVEEQEKVKRQLEQDLYNLKQQNSINTDVMKAEIEKLKQALQKLKNEKKQQVNSLQDQLKSQYNILEKSQQTKIDQLQAELQGLRSKFIKLRDENAQEETKLKRLNIIQDQALQEGVQNYDIMMEETIQKFNNLQKECQHIEQQLRDRKQYFLIVDAQKRKEKELEEEFKKKKDAHYLQQSQKTEAAKHIQLFFKSYQTSQKKPIKLKQG</sequence>
<evidence type="ECO:0000313" key="12">
    <source>
        <dbReference type="Proteomes" id="UP000692954"/>
    </source>
</evidence>
<keyword evidence="7" id="KW-0969">Cilium</keyword>
<evidence type="ECO:0000256" key="5">
    <source>
        <dbReference type="ARBA" id="ARBA00022490"/>
    </source>
</evidence>
<evidence type="ECO:0000256" key="6">
    <source>
        <dbReference type="ARBA" id="ARBA00022846"/>
    </source>
</evidence>
<accession>A0A8S1N777</accession>
<evidence type="ECO:0000256" key="3">
    <source>
        <dbReference type="ARBA" id="ARBA00009071"/>
    </source>
</evidence>
<dbReference type="InterPro" id="IPR042815">
    <property type="entry name" value="DRC10"/>
</dbReference>
<evidence type="ECO:0000256" key="4">
    <source>
        <dbReference type="ARBA" id="ARBA00021752"/>
    </source>
</evidence>
<keyword evidence="8" id="KW-0206">Cytoskeleton</keyword>
<comment type="subcellular location">
    <subcellularLocation>
        <location evidence="2">Cytoplasm</location>
        <location evidence="2">Cytoskeleton</location>
        <location evidence="2">Flagellum axoneme</location>
    </subcellularLocation>
</comment>
<evidence type="ECO:0000256" key="2">
    <source>
        <dbReference type="ARBA" id="ARBA00004611"/>
    </source>
</evidence>
<dbReference type="PANTHER" id="PTHR31598">
    <property type="entry name" value="IQ DOMAIN-CONTAINING PROTEIN D"/>
    <property type="match status" value="1"/>
</dbReference>
<evidence type="ECO:0000256" key="1">
    <source>
        <dbReference type="ARBA" id="ARBA00003029"/>
    </source>
</evidence>
<dbReference type="Proteomes" id="UP000692954">
    <property type="component" value="Unassembled WGS sequence"/>
</dbReference>
<comment type="function">
    <text evidence="1">Component of the nexin-dynein regulatory complex (N-DRC), a key regulator of ciliary/flagellar motility which maintains the alignment and integrity of the distal axoneme and regulates microtubule sliding in motile axonemes.</text>
</comment>
<keyword evidence="10" id="KW-0175">Coiled coil</keyword>
<dbReference type="EMBL" id="CAJJDN010000052">
    <property type="protein sequence ID" value="CAD8087852.1"/>
    <property type="molecule type" value="Genomic_DNA"/>
</dbReference>
<protein>
    <recommendedName>
        <fullName evidence="4">Dynein regulatory complex protein 10</fullName>
    </recommendedName>
</protein>
<feature type="coiled-coil region" evidence="10">
    <location>
        <begin position="206"/>
        <end position="386"/>
    </location>
</feature>
<keyword evidence="9" id="KW-0966">Cell projection</keyword>
<comment type="caution">
    <text evidence="11">The sequence shown here is derived from an EMBL/GenBank/DDBJ whole genome shotgun (WGS) entry which is preliminary data.</text>
</comment>
<keyword evidence="12" id="KW-1185">Reference proteome</keyword>
<dbReference type="AlphaFoldDB" id="A0A8S1N777"/>
<evidence type="ECO:0000256" key="10">
    <source>
        <dbReference type="SAM" id="Coils"/>
    </source>
</evidence>
<comment type="similarity">
    <text evidence="3">Belongs to the DRC10 family.</text>
</comment>
<keyword evidence="6" id="KW-0282">Flagellum</keyword>
<proteinExistence type="inferred from homology"/>